<protein>
    <submittedName>
        <fullName evidence="1">Uncharacterized protein</fullName>
    </submittedName>
</protein>
<accession>A0A1I7IC85</accession>
<evidence type="ECO:0000313" key="1">
    <source>
        <dbReference type="EMBL" id="SFU70456.1"/>
    </source>
</evidence>
<dbReference type="AlphaFoldDB" id="A0A1I7IC85"/>
<gene>
    <name evidence="1" type="ORF">SAMN05421543_106122</name>
</gene>
<proteinExistence type="predicted"/>
<keyword evidence="2" id="KW-1185">Reference proteome</keyword>
<dbReference type="Proteomes" id="UP000183508">
    <property type="component" value="Unassembled WGS sequence"/>
</dbReference>
<dbReference type="STRING" id="392015.SAMN05421543_106122"/>
<organism evidence="1 2">
    <name type="scientific">Alicyclobacillus macrosporangiidus</name>
    <dbReference type="NCBI Taxonomy" id="392015"/>
    <lineage>
        <taxon>Bacteria</taxon>
        <taxon>Bacillati</taxon>
        <taxon>Bacillota</taxon>
        <taxon>Bacilli</taxon>
        <taxon>Bacillales</taxon>
        <taxon>Alicyclobacillaceae</taxon>
        <taxon>Alicyclobacillus</taxon>
    </lineage>
</organism>
<evidence type="ECO:0000313" key="2">
    <source>
        <dbReference type="Proteomes" id="UP000183508"/>
    </source>
</evidence>
<dbReference type="EMBL" id="FPBV01000006">
    <property type="protein sequence ID" value="SFU70456.1"/>
    <property type="molecule type" value="Genomic_DNA"/>
</dbReference>
<sequence length="99" mass="11894">MSTTTIDHPTLDQKFQQYHQDNPHVYETLVRLARQMKARGHRRIGIKMLWETMRYQLMLDTLDPEGWKLNNNYPSRYARLIMSQEPDLAGIFETRELRS</sequence>
<dbReference type="RefSeq" id="WP_074951013.1">
    <property type="nucleotide sequence ID" value="NZ_FPBV01000006.1"/>
</dbReference>
<name>A0A1I7IC85_9BACL</name>
<reference evidence="2" key="1">
    <citation type="submission" date="2016-10" db="EMBL/GenBank/DDBJ databases">
        <authorList>
            <person name="Varghese N."/>
        </authorList>
    </citation>
    <scope>NUCLEOTIDE SEQUENCE [LARGE SCALE GENOMIC DNA]</scope>
    <source>
        <strain evidence="2">DSM 17980</strain>
    </source>
</reference>
<dbReference type="OrthoDB" id="4736593at2"/>